<comment type="caution">
    <text evidence="1">The sequence shown here is derived from an EMBL/GenBank/DDBJ whole genome shotgun (WGS) entry which is preliminary data.</text>
</comment>
<organism evidence="1 2">
    <name type="scientific">Helcococcus bovis</name>
    <dbReference type="NCBI Taxonomy" id="3153252"/>
    <lineage>
        <taxon>Bacteria</taxon>
        <taxon>Bacillati</taxon>
        <taxon>Bacillota</taxon>
        <taxon>Tissierellia</taxon>
        <taxon>Tissierellales</taxon>
        <taxon>Peptoniphilaceae</taxon>
        <taxon>Helcococcus</taxon>
    </lineage>
</organism>
<dbReference type="Proteomes" id="UP001629536">
    <property type="component" value="Unassembled WGS sequence"/>
</dbReference>
<dbReference type="InterPro" id="IPR017850">
    <property type="entry name" value="Alkaline_phosphatase_core_sf"/>
</dbReference>
<dbReference type="Pfam" id="PF01663">
    <property type="entry name" value="Phosphodiest"/>
    <property type="match status" value="1"/>
</dbReference>
<dbReference type="RefSeq" id="WP_408126381.1">
    <property type="nucleotide sequence ID" value="NZ_JBFNFH010000004.1"/>
</dbReference>
<proteinExistence type="predicted"/>
<dbReference type="CDD" id="cd16018">
    <property type="entry name" value="Enpp"/>
    <property type="match status" value="1"/>
</dbReference>
<dbReference type="PANTHER" id="PTHR10151">
    <property type="entry name" value="ECTONUCLEOTIDE PYROPHOSPHATASE/PHOSPHODIESTERASE"/>
    <property type="match status" value="1"/>
</dbReference>
<dbReference type="EMBL" id="JBFNFH010000004">
    <property type="protein sequence ID" value="MFM1524616.1"/>
    <property type="molecule type" value="Genomic_DNA"/>
</dbReference>
<dbReference type="InterPro" id="IPR002591">
    <property type="entry name" value="Phosphodiest/P_Trfase"/>
</dbReference>
<accession>A0ABW9F5F0</accession>
<reference evidence="1 2" key="1">
    <citation type="journal article" date="2024" name="Front. Microbiol.">
        <title>Pangenomic and biochemical analyses of Helcococcus ovis reveal widespread tetracycline resistance and a novel bacterial species, Helcococcus bovis.</title>
        <authorList>
            <person name="Cunha F."/>
            <person name="Zhai Y."/>
            <person name="Casaro S."/>
            <person name="Jones K.L."/>
            <person name="Hernandez M."/>
            <person name="Bisinotto R.S."/>
            <person name="Kariyawasam S."/>
            <person name="Brown M.B."/>
            <person name="Phillips A."/>
            <person name="Jeong K.C."/>
            <person name="Galvao K.N."/>
        </authorList>
    </citation>
    <scope>NUCLEOTIDE SEQUENCE [LARGE SCALE GENOMIC DNA]</scope>
    <source>
        <strain evidence="1 2">KG197</strain>
    </source>
</reference>
<evidence type="ECO:0000313" key="1">
    <source>
        <dbReference type="EMBL" id="MFM1524616.1"/>
    </source>
</evidence>
<gene>
    <name evidence="1" type="ORF">ABGF40_02910</name>
</gene>
<keyword evidence="2" id="KW-1185">Reference proteome</keyword>
<dbReference type="SUPFAM" id="SSF53649">
    <property type="entry name" value="Alkaline phosphatase-like"/>
    <property type="match status" value="1"/>
</dbReference>
<dbReference type="PANTHER" id="PTHR10151:SF120">
    <property type="entry name" value="BIS(5'-ADENOSYL)-TRIPHOSPHATASE"/>
    <property type="match status" value="1"/>
</dbReference>
<name>A0ABW9F5F0_9FIRM</name>
<protein>
    <submittedName>
        <fullName evidence="1">Ectonucleotide pyrophosphatase/phosphodiesterase</fullName>
    </submittedName>
</protein>
<dbReference type="Gene3D" id="3.40.720.10">
    <property type="entry name" value="Alkaline Phosphatase, subunit A"/>
    <property type="match status" value="1"/>
</dbReference>
<evidence type="ECO:0000313" key="2">
    <source>
        <dbReference type="Proteomes" id="UP001629536"/>
    </source>
</evidence>
<sequence>MVKKDFEFFKTLPNFKKLIENSSYSINVKSVNSTLTYVCHSSIITGCYPINHKVNTNTLLQENRIDSPDWYRKYIKRETVYDLAIKNKMKVANLLWPVTAKSKITWNMPEIWANRKWKNQKIISAFSGNLRYQLELDKNFGHIRDGKNQPNLDHFTTAGICYTIKKYRPDLLLSHLIDLDSMRHYYGHDSKEAKDSIVRLDRRLGE</sequence>